<proteinExistence type="predicted"/>
<dbReference type="Proteomes" id="UP000031847">
    <property type="component" value="Unassembled WGS sequence"/>
</dbReference>
<dbReference type="AlphaFoldDB" id="A0A0B8QRG7"/>
<keyword evidence="1" id="KW-0347">Helicase</keyword>
<dbReference type="EMBL" id="BBSI01000017">
    <property type="protein sequence ID" value="GAM79547.1"/>
    <property type="molecule type" value="Genomic_DNA"/>
</dbReference>
<accession>A0A0B8QRG7</accession>
<dbReference type="PATRIC" id="fig|1360.101.peg.2393"/>
<keyword evidence="1" id="KW-0547">Nucleotide-binding</keyword>
<evidence type="ECO:0000313" key="1">
    <source>
        <dbReference type="EMBL" id="GAM79547.1"/>
    </source>
</evidence>
<keyword evidence="1" id="KW-0067">ATP-binding</keyword>
<reference evidence="1 2" key="1">
    <citation type="submission" date="2015-01" db="EMBL/GenBank/DDBJ databases">
        <title>Lactococcus lactis subsp.lactis JCM 5805 whole genome shotgun sequence.</title>
        <authorList>
            <person name="Fujii T."/>
            <person name="Tomita Y."/>
            <person name="Ikushima S."/>
            <person name="Fujiwara D."/>
        </authorList>
    </citation>
    <scope>NUCLEOTIDE SEQUENCE [LARGE SCALE GENOMIC DNA]</scope>
    <source>
        <strain evidence="1 2">JCM 5805</strain>
    </source>
</reference>
<protein>
    <submittedName>
        <fullName evidence="1">Superfamily II DNA/RNA helicases, SNF2 family</fullName>
    </submittedName>
</protein>
<gene>
    <name evidence="1" type="ORF">JCM5805K_0655</name>
</gene>
<evidence type="ECO:0000313" key="2">
    <source>
        <dbReference type="Proteomes" id="UP000031847"/>
    </source>
</evidence>
<name>A0A0B8QRG7_LACLL</name>
<keyword evidence="1" id="KW-0378">Hydrolase</keyword>
<sequence length="306" mass="34533">MKITLIKELFYLTKSKIYLVIFGIIIGLLILGTFQAILNLKGAESLFMEDKQSDINFQKNIHKDYSISNNGNQSILNNATRYDYEQLNQANQAISFVGFPQFIFKAYGMTIISLLAGFFGVLVANYDYKFGTFKRRLGQQSWKIILLGKSVGLVVSLIVMYLLIFSLAACSGEILHLFFKSENAGEYGQSLYPLINSDSFYLLFFSFMIGLALAMMCFALTLASKRANLIGSAFMIYLFILPNTGCFDWSNMTLNIFAPFGNHLGVPPLSMTQISPLFILVLFVTYLLIILTGGMLIFFKHTRYNI</sequence>
<comment type="caution">
    <text evidence="1">The sequence shown here is derived from an EMBL/GenBank/DDBJ whole genome shotgun (WGS) entry which is preliminary data.</text>
</comment>
<dbReference type="GO" id="GO:0004386">
    <property type="term" value="F:helicase activity"/>
    <property type="evidence" value="ECO:0007669"/>
    <property type="project" value="UniProtKB-KW"/>
</dbReference>
<dbReference type="RefSeq" id="WP_012897292.1">
    <property type="nucleotide sequence ID" value="NZ_BAABQR010000001.1"/>
</dbReference>
<organism evidence="1 2">
    <name type="scientific">Lactococcus lactis subsp. lactis</name>
    <name type="common">Streptococcus lactis</name>
    <dbReference type="NCBI Taxonomy" id="1360"/>
    <lineage>
        <taxon>Bacteria</taxon>
        <taxon>Bacillati</taxon>
        <taxon>Bacillota</taxon>
        <taxon>Bacilli</taxon>
        <taxon>Lactobacillales</taxon>
        <taxon>Streptococcaceae</taxon>
        <taxon>Lactococcus</taxon>
    </lineage>
</organism>